<reference evidence="7 8" key="1">
    <citation type="journal article" date="2011" name="Nature">
        <title>Genome sequencing reveals insights into physiology and longevity of the naked mole rat.</title>
        <authorList>
            <person name="Kim E.B."/>
            <person name="Fang X."/>
            <person name="Fushan A.A."/>
            <person name="Huang Z."/>
            <person name="Lobanov A.V."/>
            <person name="Han L."/>
            <person name="Marino S.M."/>
            <person name="Sun X."/>
            <person name="Turanov A.A."/>
            <person name="Yang P."/>
            <person name="Yim S.H."/>
            <person name="Zhao X."/>
            <person name="Kasaikina M.V."/>
            <person name="Stoletzki N."/>
            <person name="Peng C."/>
            <person name="Polak P."/>
            <person name="Xiong Z."/>
            <person name="Kiezun A."/>
            <person name="Zhu Y."/>
            <person name="Chen Y."/>
            <person name="Kryukov G.V."/>
            <person name="Zhang Q."/>
            <person name="Peshkin L."/>
            <person name="Yang L."/>
            <person name="Bronson R.T."/>
            <person name="Buffenstein R."/>
            <person name="Wang B."/>
            <person name="Han C."/>
            <person name="Li Q."/>
            <person name="Chen L."/>
            <person name="Zhao W."/>
            <person name="Sunyaev S.R."/>
            <person name="Park T.J."/>
            <person name="Zhang G."/>
            <person name="Wang J."/>
            <person name="Gladyshev V.N."/>
        </authorList>
    </citation>
    <scope>NUCLEOTIDE SEQUENCE [LARGE SCALE GENOMIC DNA]</scope>
</reference>
<organism evidence="7 8">
    <name type="scientific">Heterocephalus glaber</name>
    <name type="common">Naked mole rat</name>
    <dbReference type="NCBI Taxonomy" id="10181"/>
    <lineage>
        <taxon>Eukaryota</taxon>
        <taxon>Metazoa</taxon>
        <taxon>Chordata</taxon>
        <taxon>Craniata</taxon>
        <taxon>Vertebrata</taxon>
        <taxon>Euteleostomi</taxon>
        <taxon>Mammalia</taxon>
        <taxon>Eutheria</taxon>
        <taxon>Euarchontoglires</taxon>
        <taxon>Glires</taxon>
        <taxon>Rodentia</taxon>
        <taxon>Hystricomorpha</taxon>
        <taxon>Bathyergidae</taxon>
        <taxon>Heterocephalus</taxon>
    </lineage>
</organism>
<sequence>MRWGFLPYCEPVYQRCVNLVQKTLAQAMLNNAQPDQYEAPDKDFMIVALDLLSGLAEGLGGNIEQLVARSNILTLMYQCMQDKMPEVRQSSFALLGDLTKACFQHVKPFIADFMPILGTNLNPEFISVSNNATWAIGEISIQMGIEMQPYIAMVLHQLVEIINRPNAPKTLLENTAITIGHLGYVCPQEVAPMLQQFIRPWCTSLRNIRDNEEKDSAFRGICTMISVNPSGVIQDFIFLCDAVASWINPKDDLRDMFCKILHGFKNQVGDENWRRFSDQFPLPLKEHLAALGCSPKIRGPPVLETMREPLYPEKMLPLTGGYWEGREGDVAITVDVGNRFNIWSLCGWKSVSNYNSALNMKKL</sequence>
<dbReference type="InterPro" id="IPR016024">
    <property type="entry name" value="ARM-type_fold"/>
</dbReference>
<dbReference type="AlphaFoldDB" id="G5BSX8"/>
<gene>
    <name evidence="7" type="ORF">GW7_18224</name>
</gene>
<name>G5BSX8_HETGA</name>
<evidence type="ECO:0000256" key="2">
    <source>
        <dbReference type="ARBA" id="ARBA00022448"/>
    </source>
</evidence>
<keyword evidence="2" id="KW-0813">Transport</keyword>
<evidence type="ECO:0000313" key="8">
    <source>
        <dbReference type="Proteomes" id="UP000006813"/>
    </source>
</evidence>
<evidence type="ECO:0000313" key="7">
    <source>
        <dbReference type="EMBL" id="EHB12388.1"/>
    </source>
</evidence>
<keyword evidence="3" id="KW-0963">Cytoplasm</keyword>
<dbReference type="PANTHER" id="PTHR10527">
    <property type="entry name" value="IMPORTIN BETA"/>
    <property type="match status" value="1"/>
</dbReference>
<dbReference type="InParanoid" id="G5BSX8"/>
<evidence type="ECO:0000256" key="1">
    <source>
        <dbReference type="ARBA" id="ARBA00004496"/>
    </source>
</evidence>
<dbReference type="EMBL" id="JH171656">
    <property type="protein sequence ID" value="EHB12388.1"/>
    <property type="molecule type" value="Genomic_DNA"/>
</dbReference>
<proteinExistence type="predicted"/>
<dbReference type="InterPro" id="IPR058584">
    <property type="entry name" value="IMB1_TNPO1-like_TPR"/>
</dbReference>
<dbReference type="STRING" id="10181.G5BSX8"/>
<feature type="domain" description="Importin subunit beta-1/Transportin-1-like TPR repeats" evidence="6">
    <location>
        <begin position="70"/>
        <end position="184"/>
    </location>
</feature>
<dbReference type="Gene3D" id="1.25.10.10">
    <property type="entry name" value="Leucine-rich Repeat Variant"/>
    <property type="match status" value="1"/>
</dbReference>
<keyword evidence="5" id="KW-0653">Protein transport</keyword>
<dbReference type="SUPFAM" id="SSF48371">
    <property type="entry name" value="ARM repeat"/>
    <property type="match status" value="1"/>
</dbReference>
<dbReference type="GO" id="GO:0006606">
    <property type="term" value="P:protein import into nucleus"/>
    <property type="evidence" value="ECO:0007669"/>
    <property type="project" value="InterPro"/>
</dbReference>
<dbReference type="Proteomes" id="UP000006813">
    <property type="component" value="Unassembled WGS sequence"/>
</dbReference>
<dbReference type="GO" id="GO:0005737">
    <property type="term" value="C:cytoplasm"/>
    <property type="evidence" value="ECO:0007669"/>
    <property type="project" value="UniProtKB-SubCell"/>
</dbReference>
<keyword evidence="4" id="KW-0677">Repeat</keyword>
<evidence type="ECO:0000256" key="3">
    <source>
        <dbReference type="ARBA" id="ARBA00022490"/>
    </source>
</evidence>
<dbReference type="InterPro" id="IPR011989">
    <property type="entry name" value="ARM-like"/>
</dbReference>
<dbReference type="Pfam" id="PF25574">
    <property type="entry name" value="TPR_IMB1"/>
    <property type="match status" value="1"/>
</dbReference>
<evidence type="ECO:0000259" key="6">
    <source>
        <dbReference type="Pfam" id="PF25574"/>
    </source>
</evidence>
<dbReference type="InterPro" id="IPR040122">
    <property type="entry name" value="Importin_beta"/>
</dbReference>
<evidence type="ECO:0000256" key="4">
    <source>
        <dbReference type="ARBA" id="ARBA00022737"/>
    </source>
</evidence>
<evidence type="ECO:0000256" key="5">
    <source>
        <dbReference type="ARBA" id="ARBA00022927"/>
    </source>
</evidence>
<accession>G5BSX8</accession>
<comment type="subcellular location">
    <subcellularLocation>
        <location evidence="1">Cytoplasm</location>
    </subcellularLocation>
</comment>
<protein>
    <submittedName>
        <fullName evidence="7">Transportin-1</fullName>
    </submittedName>
</protein>